<keyword evidence="2" id="KW-1185">Reference proteome</keyword>
<reference evidence="1" key="1">
    <citation type="submission" date="2020-06" db="EMBL/GenBank/DDBJ databases">
        <title>Insight into the genomes of haloalkaliphilic bacilli from Kenyan soda lakes.</title>
        <authorList>
            <person name="Mwirichia R."/>
            <person name="Villamizar G.C."/>
            <person name="Poehlein A."/>
            <person name="Mugweru J."/>
            <person name="Kipnyargis A."/>
            <person name="Kiplimo D."/>
            <person name="Orwa P."/>
            <person name="Daniel R."/>
        </authorList>
    </citation>
    <scope>NUCLEOTIDE SEQUENCE</scope>
    <source>
        <strain evidence="1">B1096_S55</strain>
    </source>
</reference>
<name>A0A9Q4B1P4_SALAG</name>
<organism evidence="1 2">
    <name type="scientific">Salipaludibacillus agaradhaerens</name>
    <name type="common">Bacillus agaradhaerens</name>
    <dbReference type="NCBI Taxonomy" id="76935"/>
    <lineage>
        <taxon>Bacteria</taxon>
        <taxon>Bacillati</taxon>
        <taxon>Bacillota</taxon>
        <taxon>Bacilli</taxon>
        <taxon>Bacillales</taxon>
        <taxon>Bacillaceae</taxon>
    </lineage>
</organism>
<dbReference type="InterPro" id="IPR025942">
    <property type="entry name" value="SpoVIF"/>
</dbReference>
<dbReference type="Pfam" id="PF14069">
    <property type="entry name" value="SpoVIF"/>
    <property type="match status" value="1"/>
</dbReference>
<evidence type="ECO:0000313" key="2">
    <source>
        <dbReference type="Proteomes" id="UP001057753"/>
    </source>
</evidence>
<protein>
    <submittedName>
        <fullName evidence="1">Stage VI sporulation protein F</fullName>
    </submittedName>
</protein>
<proteinExistence type="predicted"/>
<evidence type="ECO:0000313" key="1">
    <source>
        <dbReference type="EMBL" id="MCR6096530.1"/>
    </source>
</evidence>
<dbReference type="AlphaFoldDB" id="A0A9Q4B1P4"/>
<gene>
    <name evidence="1" type="ORF">HXA33_08180</name>
</gene>
<dbReference type="Proteomes" id="UP001057753">
    <property type="component" value="Unassembled WGS sequence"/>
</dbReference>
<dbReference type="RefSeq" id="WP_257821111.1">
    <property type="nucleotide sequence ID" value="NZ_JABXYM010000001.1"/>
</dbReference>
<accession>A0A9Q4B1P4</accession>
<dbReference type="EMBL" id="JABXYM010000001">
    <property type="protein sequence ID" value="MCR6096530.1"/>
    <property type="molecule type" value="Genomic_DNA"/>
</dbReference>
<sequence>MQGNNNGSFFDQLEKKTNVKHQDLFQLAQSVNKTDLSNEENVRQLIHQVAKLANVSVSKEKEDELVKAITSNKVPMDFSSLAKMFQKPK</sequence>
<comment type="caution">
    <text evidence="1">The sequence shown here is derived from an EMBL/GenBank/DDBJ whole genome shotgun (WGS) entry which is preliminary data.</text>
</comment>